<feature type="transmembrane region" description="Helical" evidence="2">
    <location>
        <begin position="32"/>
        <end position="52"/>
    </location>
</feature>
<evidence type="ECO:0000313" key="4">
    <source>
        <dbReference type="EMBL" id="AKF11811.1"/>
    </source>
</evidence>
<dbReference type="AlphaFoldDB" id="A0A0F6SD57"/>
<keyword evidence="2" id="KW-0472">Membrane</keyword>
<evidence type="ECO:0000313" key="5">
    <source>
        <dbReference type="Proteomes" id="UP000034883"/>
    </source>
</evidence>
<gene>
    <name evidence="3" type="ORF">DB32_000012</name>
    <name evidence="4" type="ORF">DB32_008960</name>
</gene>
<evidence type="ECO:0000256" key="2">
    <source>
        <dbReference type="SAM" id="Phobius"/>
    </source>
</evidence>
<dbReference type="KEGG" id="samy:DB32_000012"/>
<dbReference type="EMBL" id="CP011125">
    <property type="protein sequence ID" value="AKF02864.1"/>
    <property type="molecule type" value="Genomic_DNA"/>
</dbReference>
<feature type="region of interest" description="Disordered" evidence="1">
    <location>
        <begin position="177"/>
        <end position="209"/>
    </location>
</feature>
<proteinExistence type="predicted"/>
<dbReference type="Proteomes" id="UP000034883">
    <property type="component" value="Chromosome"/>
</dbReference>
<dbReference type="EMBL" id="CP011125">
    <property type="protein sequence ID" value="AKF11811.1"/>
    <property type="molecule type" value="Genomic_DNA"/>
</dbReference>
<sequence>MLDRVSDDAFEREHLGGAQALHRERIASRPTFATLAGISGTLGVFATIGIAAGVSGDWQGLVAGGAMGALAGFLGLMSITHSVLRVIVTAREVVLHVGFQERRIALASITRAVPATYDDEHRARMLREGSGDFATITPERKLVRIEYTDASGAAKAAYVGSLQPEVLVEAIDRARGATKGPRVRVAADAPAHELEEDASPASRSREQRR</sequence>
<organism evidence="3 5">
    <name type="scientific">Sandaracinus amylolyticus</name>
    <dbReference type="NCBI Taxonomy" id="927083"/>
    <lineage>
        <taxon>Bacteria</taxon>
        <taxon>Pseudomonadati</taxon>
        <taxon>Myxococcota</taxon>
        <taxon>Polyangia</taxon>
        <taxon>Polyangiales</taxon>
        <taxon>Sandaracinaceae</taxon>
        <taxon>Sandaracinus</taxon>
    </lineage>
</organism>
<evidence type="ECO:0000256" key="1">
    <source>
        <dbReference type="SAM" id="MobiDB-lite"/>
    </source>
</evidence>
<evidence type="ECO:0000313" key="3">
    <source>
        <dbReference type="EMBL" id="AKF02864.1"/>
    </source>
</evidence>
<dbReference type="STRING" id="927083.DB32_000012"/>
<name>A0A0F6SD57_9BACT</name>
<dbReference type="KEGG" id="samy:DB32_008960"/>
<feature type="transmembrane region" description="Helical" evidence="2">
    <location>
        <begin position="58"/>
        <end position="77"/>
    </location>
</feature>
<reference evidence="3 5" key="1">
    <citation type="submission" date="2015-03" db="EMBL/GenBank/DDBJ databases">
        <title>Genome assembly of Sandaracinus amylolyticus DSM 53668.</title>
        <authorList>
            <person name="Sharma G."/>
            <person name="Subramanian S."/>
        </authorList>
    </citation>
    <scope>NUCLEOTIDE SEQUENCE [LARGE SCALE GENOMIC DNA]</scope>
    <source>
        <strain evidence="3 5">DSM 53668</strain>
    </source>
</reference>
<protein>
    <submittedName>
        <fullName evidence="3">Uncharacterized protein</fullName>
    </submittedName>
</protein>
<keyword evidence="2" id="KW-0812">Transmembrane</keyword>
<keyword evidence="2" id="KW-1133">Transmembrane helix</keyword>
<accession>A0A0F6SD57</accession>
<keyword evidence="5" id="KW-1185">Reference proteome</keyword>